<dbReference type="EMBL" id="JACOOO010000034">
    <property type="protein sequence ID" value="MBC5630114.1"/>
    <property type="molecule type" value="Genomic_DNA"/>
</dbReference>
<feature type="transmembrane region" description="Helical" evidence="6">
    <location>
        <begin position="31"/>
        <end position="47"/>
    </location>
</feature>
<evidence type="ECO:0000313" key="7">
    <source>
        <dbReference type="EMBL" id="MBC5630114.1"/>
    </source>
</evidence>
<feature type="transmembrane region" description="Helical" evidence="6">
    <location>
        <begin position="88"/>
        <end position="111"/>
    </location>
</feature>
<evidence type="ECO:0000313" key="8">
    <source>
        <dbReference type="Proteomes" id="UP000596929"/>
    </source>
</evidence>
<name>A0ABR7DFC1_9CLOT</name>
<evidence type="ECO:0000256" key="2">
    <source>
        <dbReference type="ARBA" id="ARBA00022475"/>
    </source>
</evidence>
<dbReference type="Pfam" id="PF03788">
    <property type="entry name" value="LrgA"/>
    <property type="match status" value="1"/>
</dbReference>
<evidence type="ECO:0000256" key="5">
    <source>
        <dbReference type="ARBA" id="ARBA00023136"/>
    </source>
</evidence>
<sequence>MGVFRGWIIVLLIYLLGEFLSKSFSLPIPGNIMGMIFLFLFLVTGILKLEKIERVAKSLLDNLAFLFVPAGVGLMNSFGIISGSIAKILFICIITTVIVMACTGLVVQFVSKKIDSNISVKKLNKQLKNI</sequence>
<keyword evidence="5 6" id="KW-0472">Membrane</keyword>
<protein>
    <submittedName>
        <fullName evidence="7">CidA/LrgA family protein</fullName>
    </submittedName>
</protein>
<evidence type="ECO:0000256" key="6">
    <source>
        <dbReference type="SAM" id="Phobius"/>
    </source>
</evidence>
<keyword evidence="4 6" id="KW-1133">Transmembrane helix</keyword>
<comment type="subcellular location">
    <subcellularLocation>
        <location evidence="1">Cell membrane</location>
        <topology evidence="1">Multi-pass membrane protein</topology>
    </subcellularLocation>
</comment>
<reference evidence="7 8" key="1">
    <citation type="submission" date="2020-08" db="EMBL/GenBank/DDBJ databases">
        <title>Genome public.</title>
        <authorList>
            <person name="Liu C."/>
            <person name="Sun Q."/>
        </authorList>
    </citation>
    <scope>NUCLEOTIDE SEQUENCE [LARGE SCALE GENOMIC DNA]</scope>
    <source>
        <strain evidence="7 8">NSJ-6</strain>
    </source>
</reference>
<accession>A0ABR7DFC1</accession>
<gene>
    <name evidence="7" type="ORF">H8S20_14680</name>
</gene>
<dbReference type="PANTHER" id="PTHR33931">
    <property type="entry name" value="HOLIN-LIKE PROTEIN CIDA-RELATED"/>
    <property type="match status" value="1"/>
</dbReference>
<feature type="transmembrane region" description="Helical" evidence="6">
    <location>
        <begin position="59"/>
        <end position="82"/>
    </location>
</feature>
<dbReference type="PANTHER" id="PTHR33931:SF2">
    <property type="entry name" value="HOLIN-LIKE PROTEIN CIDA"/>
    <property type="match status" value="1"/>
</dbReference>
<organism evidence="7 8">
    <name type="scientific">Clostridium hominis</name>
    <dbReference type="NCBI Taxonomy" id="2763036"/>
    <lineage>
        <taxon>Bacteria</taxon>
        <taxon>Bacillati</taxon>
        <taxon>Bacillota</taxon>
        <taxon>Clostridia</taxon>
        <taxon>Eubacteriales</taxon>
        <taxon>Clostridiaceae</taxon>
        <taxon>Clostridium</taxon>
    </lineage>
</organism>
<keyword evidence="2" id="KW-1003">Cell membrane</keyword>
<dbReference type="RefSeq" id="WP_186860567.1">
    <property type="nucleotide sequence ID" value="NZ_JACOOO010000034.1"/>
</dbReference>
<evidence type="ECO:0000256" key="1">
    <source>
        <dbReference type="ARBA" id="ARBA00004651"/>
    </source>
</evidence>
<dbReference type="Proteomes" id="UP000596929">
    <property type="component" value="Unassembled WGS sequence"/>
</dbReference>
<dbReference type="InterPro" id="IPR005538">
    <property type="entry name" value="LrgA/CidA"/>
</dbReference>
<keyword evidence="8" id="KW-1185">Reference proteome</keyword>
<proteinExistence type="predicted"/>
<comment type="caution">
    <text evidence="7">The sequence shown here is derived from an EMBL/GenBank/DDBJ whole genome shotgun (WGS) entry which is preliminary data.</text>
</comment>
<evidence type="ECO:0000256" key="4">
    <source>
        <dbReference type="ARBA" id="ARBA00022989"/>
    </source>
</evidence>
<keyword evidence="3 6" id="KW-0812">Transmembrane</keyword>
<evidence type="ECO:0000256" key="3">
    <source>
        <dbReference type="ARBA" id="ARBA00022692"/>
    </source>
</evidence>